<feature type="transmembrane region" description="Helical" evidence="7">
    <location>
        <begin position="44"/>
        <end position="69"/>
    </location>
</feature>
<evidence type="ECO:0000256" key="6">
    <source>
        <dbReference type="RuleBase" id="RU003983"/>
    </source>
</evidence>
<keyword evidence="3 6" id="KW-0378">Hydrolase</keyword>
<keyword evidence="7" id="KW-0472">Membrane</keyword>
<keyword evidence="1 6" id="KW-0645">Protease</keyword>
<dbReference type="STRING" id="1300347.I601_4046"/>
<keyword evidence="5 6" id="KW-0482">Metalloprotease</keyword>
<evidence type="ECO:0000256" key="3">
    <source>
        <dbReference type="ARBA" id="ARBA00022801"/>
    </source>
</evidence>
<reference evidence="9 10" key="1">
    <citation type="submission" date="2016-03" db="EMBL/GenBank/DDBJ databases">
        <title>Complete genome sequence of a soil Actinobacterium, Nocardioides dokdonensis FR1436.</title>
        <authorList>
            <person name="Kwon S.-K."/>
            <person name="Kim K."/>
            <person name="Kim J.F."/>
        </authorList>
    </citation>
    <scope>NUCLEOTIDE SEQUENCE [LARGE SCALE GENOMIC DNA]</scope>
    <source>
        <strain evidence="9 10">FR1436</strain>
    </source>
</reference>
<dbReference type="GO" id="GO:0006508">
    <property type="term" value="P:proteolysis"/>
    <property type="evidence" value="ECO:0007669"/>
    <property type="project" value="UniProtKB-KW"/>
</dbReference>
<evidence type="ECO:0000256" key="4">
    <source>
        <dbReference type="ARBA" id="ARBA00022833"/>
    </source>
</evidence>
<dbReference type="GO" id="GO:0046872">
    <property type="term" value="F:metal ion binding"/>
    <property type="evidence" value="ECO:0007669"/>
    <property type="project" value="UniProtKB-KW"/>
</dbReference>
<keyword evidence="7" id="KW-1133">Transmembrane helix</keyword>
<keyword evidence="4 6" id="KW-0862">Zinc</keyword>
<keyword evidence="10" id="KW-1185">Reference proteome</keyword>
<dbReference type="OrthoDB" id="9785340at2"/>
<dbReference type="GO" id="GO:0004222">
    <property type="term" value="F:metalloendopeptidase activity"/>
    <property type="evidence" value="ECO:0007669"/>
    <property type="project" value="InterPro"/>
</dbReference>
<dbReference type="InterPro" id="IPR001915">
    <property type="entry name" value="Peptidase_M48"/>
</dbReference>
<comment type="similarity">
    <text evidence="6">Belongs to the peptidase M48 family.</text>
</comment>
<sequence>MIVPALLLMLAGGVGVLGPRWLGRATWVTRSPRLGILAWQVQGAAVLLALVLAGLVLAVPIIPMGSAGLTSTDMSGLLHACTMMLRDHYATSGGVAAALLGAGWVGLVLTRFGATLARHWWRAGAERRRHRDLVDALAVAHLAKDVVVIDEARPTVYCIAGRSPRVVVSQGAMDALSAEQLEQVLVHERAHLRARHHRAVLVARAFSTAWRGRFGSSVALARICDLVEMDADDAGSGARRSQLVEAVLTLAGARGGSAGSVALAASGGGVVERVRRLVEPVDPVTPAQRRWVTTVLTAQLSLPLALALGPALAGVLLHWCGGL</sequence>
<dbReference type="RefSeq" id="WP_068113737.1">
    <property type="nucleotide sequence ID" value="NZ_CP015079.1"/>
</dbReference>
<protein>
    <submittedName>
        <fullName evidence="9">Peptidase family M48</fullName>
    </submittedName>
</protein>
<gene>
    <name evidence="9" type="ORF">I601_4046</name>
</gene>
<dbReference type="PANTHER" id="PTHR34978">
    <property type="entry name" value="POSSIBLE SENSOR-TRANSDUCER PROTEIN BLAR"/>
    <property type="match status" value="1"/>
</dbReference>
<dbReference type="Gene3D" id="3.30.2010.10">
    <property type="entry name" value="Metalloproteases ('zincins'), catalytic domain"/>
    <property type="match status" value="1"/>
</dbReference>
<name>A0A1A9GS75_9ACTN</name>
<dbReference type="EMBL" id="CP015079">
    <property type="protein sequence ID" value="ANH40442.1"/>
    <property type="molecule type" value="Genomic_DNA"/>
</dbReference>
<keyword evidence="7" id="KW-0812">Transmembrane</keyword>
<evidence type="ECO:0000313" key="10">
    <source>
        <dbReference type="Proteomes" id="UP000077868"/>
    </source>
</evidence>
<dbReference type="KEGG" id="ndk:I601_4046"/>
<dbReference type="Proteomes" id="UP000077868">
    <property type="component" value="Chromosome"/>
</dbReference>
<proteinExistence type="inferred from homology"/>
<dbReference type="AlphaFoldDB" id="A0A1A9GS75"/>
<evidence type="ECO:0000256" key="1">
    <source>
        <dbReference type="ARBA" id="ARBA00022670"/>
    </source>
</evidence>
<evidence type="ECO:0000259" key="8">
    <source>
        <dbReference type="Pfam" id="PF01435"/>
    </source>
</evidence>
<dbReference type="PATRIC" id="fig|1300347.3.peg.4052"/>
<organism evidence="9 10">
    <name type="scientific">Nocardioides dokdonensis FR1436</name>
    <dbReference type="NCBI Taxonomy" id="1300347"/>
    <lineage>
        <taxon>Bacteria</taxon>
        <taxon>Bacillati</taxon>
        <taxon>Actinomycetota</taxon>
        <taxon>Actinomycetes</taxon>
        <taxon>Propionibacteriales</taxon>
        <taxon>Nocardioidaceae</taxon>
        <taxon>Nocardioides</taxon>
    </lineage>
</organism>
<feature type="transmembrane region" description="Helical" evidence="7">
    <location>
        <begin position="89"/>
        <end position="109"/>
    </location>
</feature>
<dbReference type="CDD" id="cd07326">
    <property type="entry name" value="M56_BlaR1_MecR1_like"/>
    <property type="match status" value="1"/>
</dbReference>
<evidence type="ECO:0000256" key="2">
    <source>
        <dbReference type="ARBA" id="ARBA00022723"/>
    </source>
</evidence>
<dbReference type="PANTHER" id="PTHR34978:SF3">
    <property type="entry name" value="SLR0241 PROTEIN"/>
    <property type="match status" value="1"/>
</dbReference>
<feature type="domain" description="Peptidase M48" evidence="8">
    <location>
        <begin position="130"/>
        <end position="202"/>
    </location>
</feature>
<comment type="cofactor">
    <cofactor evidence="6">
        <name>Zn(2+)</name>
        <dbReference type="ChEBI" id="CHEBI:29105"/>
    </cofactor>
    <text evidence="6">Binds 1 zinc ion per subunit.</text>
</comment>
<accession>A0A1A9GS75</accession>
<dbReference type="Pfam" id="PF01435">
    <property type="entry name" value="Peptidase_M48"/>
    <property type="match status" value="1"/>
</dbReference>
<feature type="transmembrane region" description="Helical" evidence="7">
    <location>
        <begin position="6"/>
        <end position="23"/>
    </location>
</feature>
<evidence type="ECO:0000256" key="7">
    <source>
        <dbReference type="SAM" id="Phobius"/>
    </source>
</evidence>
<evidence type="ECO:0000313" key="9">
    <source>
        <dbReference type="EMBL" id="ANH40442.1"/>
    </source>
</evidence>
<evidence type="ECO:0000256" key="5">
    <source>
        <dbReference type="ARBA" id="ARBA00023049"/>
    </source>
</evidence>
<dbReference type="InterPro" id="IPR052173">
    <property type="entry name" value="Beta-lactam_resp_regulator"/>
</dbReference>
<keyword evidence="2" id="KW-0479">Metal-binding</keyword>